<comment type="similarity">
    <text evidence="2">Belongs to the DAMOX/DASOX family.</text>
</comment>
<dbReference type="SUPFAM" id="SSF54373">
    <property type="entry name" value="FAD-linked reductases, C-terminal domain"/>
    <property type="match status" value="1"/>
</dbReference>
<feature type="binding site" evidence="6">
    <location>
        <begin position="51"/>
        <end position="52"/>
    </location>
    <ligand>
        <name>FAD</name>
        <dbReference type="ChEBI" id="CHEBI:57692"/>
    </ligand>
</feature>
<dbReference type="Proteomes" id="UP001303160">
    <property type="component" value="Unassembled WGS sequence"/>
</dbReference>
<evidence type="ECO:0000256" key="5">
    <source>
        <dbReference type="ARBA" id="ARBA00023002"/>
    </source>
</evidence>
<dbReference type="Pfam" id="PF01266">
    <property type="entry name" value="DAO"/>
    <property type="match status" value="1"/>
</dbReference>
<dbReference type="GO" id="GO:0019478">
    <property type="term" value="P:D-amino acid catabolic process"/>
    <property type="evidence" value="ECO:0007669"/>
    <property type="project" value="TreeGrafter"/>
</dbReference>
<evidence type="ECO:0000313" key="9">
    <source>
        <dbReference type="Proteomes" id="UP001303160"/>
    </source>
</evidence>
<accession>A0AAN6XK49</accession>
<feature type="domain" description="FAD dependent oxidoreductase" evidence="7">
    <location>
        <begin position="5"/>
        <end position="355"/>
    </location>
</feature>
<keyword evidence="4 6" id="KW-0274">FAD</keyword>
<reference evidence="8" key="2">
    <citation type="submission" date="2023-05" db="EMBL/GenBank/DDBJ databases">
        <authorList>
            <consortium name="Lawrence Berkeley National Laboratory"/>
            <person name="Steindorff A."/>
            <person name="Hensen N."/>
            <person name="Bonometti L."/>
            <person name="Westerberg I."/>
            <person name="Brannstrom I.O."/>
            <person name="Guillou S."/>
            <person name="Cros-Aarteil S."/>
            <person name="Calhoun S."/>
            <person name="Haridas S."/>
            <person name="Kuo A."/>
            <person name="Mondo S."/>
            <person name="Pangilinan J."/>
            <person name="Riley R."/>
            <person name="Labutti K."/>
            <person name="Andreopoulos B."/>
            <person name="Lipzen A."/>
            <person name="Chen C."/>
            <person name="Yanf M."/>
            <person name="Daum C."/>
            <person name="Ng V."/>
            <person name="Clum A."/>
            <person name="Ohm R."/>
            <person name="Martin F."/>
            <person name="Silar P."/>
            <person name="Natvig D."/>
            <person name="Lalanne C."/>
            <person name="Gautier V."/>
            <person name="Ament-Velasquez S.L."/>
            <person name="Kruys A."/>
            <person name="Hutchinson M.I."/>
            <person name="Powell A.J."/>
            <person name="Barry K."/>
            <person name="Miller A.N."/>
            <person name="Grigoriev I.V."/>
            <person name="Debuchy R."/>
            <person name="Gladieux P."/>
            <person name="Thoren M.H."/>
            <person name="Johannesson H."/>
        </authorList>
    </citation>
    <scope>NUCLEOTIDE SEQUENCE</scope>
    <source>
        <strain evidence="8">CBS 315.58</strain>
    </source>
</reference>
<evidence type="ECO:0000256" key="2">
    <source>
        <dbReference type="ARBA" id="ARBA00006730"/>
    </source>
</evidence>
<feature type="binding site" evidence="6">
    <location>
        <position position="305"/>
    </location>
    <ligand>
        <name>D-dopa</name>
        <dbReference type="ChEBI" id="CHEBI:149689"/>
    </ligand>
</feature>
<reference evidence="8" key="1">
    <citation type="journal article" date="2023" name="Mol. Phylogenet. Evol.">
        <title>Genome-scale phylogeny and comparative genomics of the fungal order Sordariales.</title>
        <authorList>
            <person name="Hensen N."/>
            <person name="Bonometti L."/>
            <person name="Westerberg I."/>
            <person name="Brannstrom I.O."/>
            <person name="Guillou S."/>
            <person name="Cros-Aarteil S."/>
            <person name="Calhoun S."/>
            <person name="Haridas S."/>
            <person name="Kuo A."/>
            <person name="Mondo S."/>
            <person name="Pangilinan J."/>
            <person name="Riley R."/>
            <person name="LaButti K."/>
            <person name="Andreopoulos B."/>
            <person name="Lipzen A."/>
            <person name="Chen C."/>
            <person name="Yan M."/>
            <person name="Daum C."/>
            <person name="Ng V."/>
            <person name="Clum A."/>
            <person name="Steindorff A."/>
            <person name="Ohm R.A."/>
            <person name="Martin F."/>
            <person name="Silar P."/>
            <person name="Natvig D.O."/>
            <person name="Lalanne C."/>
            <person name="Gautier V."/>
            <person name="Ament-Velasquez S.L."/>
            <person name="Kruys A."/>
            <person name="Hutchinson M.I."/>
            <person name="Powell A.J."/>
            <person name="Barry K."/>
            <person name="Miller A.N."/>
            <person name="Grigoriev I.V."/>
            <person name="Debuchy R."/>
            <person name="Gladieux P."/>
            <person name="Hiltunen Thoren M."/>
            <person name="Johannesson H."/>
        </authorList>
    </citation>
    <scope>NUCLEOTIDE SEQUENCE</scope>
    <source>
        <strain evidence="8">CBS 315.58</strain>
    </source>
</reference>
<evidence type="ECO:0000256" key="1">
    <source>
        <dbReference type="ARBA" id="ARBA00001974"/>
    </source>
</evidence>
<evidence type="ECO:0000313" key="8">
    <source>
        <dbReference type="EMBL" id="KAK4201793.1"/>
    </source>
</evidence>
<dbReference type="GO" id="GO:0071949">
    <property type="term" value="F:FAD binding"/>
    <property type="evidence" value="ECO:0007669"/>
    <property type="project" value="InterPro"/>
</dbReference>
<organism evidence="8 9">
    <name type="scientific">Triangularia verruculosa</name>
    <dbReference type="NCBI Taxonomy" id="2587418"/>
    <lineage>
        <taxon>Eukaryota</taxon>
        <taxon>Fungi</taxon>
        <taxon>Dikarya</taxon>
        <taxon>Ascomycota</taxon>
        <taxon>Pezizomycotina</taxon>
        <taxon>Sordariomycetes</taxon>
        <taxon>Sordariomycetidae</taxon>
        <taxon>Sordariales</taxon>
        <taxon>Podosporaceae</taxon>
        <taxon>Triangularia</taxon>
    </lineage>
</organism>
<dbReference type="PANTHER" id="PTHR11530:SF26">
    <property type="entry name" value="FAD DEPENDENT OXIDOREDUCTASE SUPERFAMILY (AFU_ORTHOLOGUE AFUA_5G13940)"/>
    <property type="match status" value="1"/>
</dbReference>
<keyword evidence="3" id="KW-0285">Flavoprotein</keyword>
<sequence length="382" mass="41641">MSRHVGVLGAGVTGISSAILLQRAGYLVTIIAKDFPAGFETIDPVTQINYTSPWGGAHNRWVPPHPSNPQSVFEHPLSTTTFSHMKSLFTSHPKTAGITFLKGIEYLESPGPEYQSLTPAKAAELNLPGFRLLSPDEFPDSKVTWGCEYETYCVNPMVYLSFLLRRFVHRGGRIHKHTLRSPVEIFSLSQPVLKNGQVDAVVDASGNGFGDDANMFITRGQTVLVAEECDATVTRQNADGSWTFCVPRGFEGGTVIGGTKEVDDWECSPRLETRERLLKMFAGTYPKILGGKGRMTVMADIVGRRPSRKGGPRIEGEVVGLGGGEEEEKKGFVMHAYGLGGRGYELSWGVAERVVEGVEGWFSCARRDATATLLGTLDQEGL</sequence>
<evidence type="ECO:0000259" key="7">
    <source>
        <dbReference type="Pfam" id="PF01266"/>
    </source>
</evidence>
<proteinExistence type="inferred from homology"/>
<evidence type="ECO:0000256" key="4">
    <source>
        <dbReference type="ARBA" id="ARBA00022827"/>
    </source>
</evidence>
<keyword evidence="5" id="KW-0560">Oxidoreductase</keyword>
<dbReference type="Gene3D" id="3.40.50.720">
    <property type="entry name" value="NAD(P)-binding Rossmann-like Domain"/>
    <property type="match status" value="1"/>
</dbReference>
<dbReference type="GO" id="GO:0003884">
    <property type="term" value="F:D-amino-acid oxidase activity"/>
    <property type="evidence" value="ECO:0007669"/>
    <property type="project" value="InterPro"/>
</dbReference>
<comment type="cofactor">
    <cofactor evidence="1 6">
        <name>FAD</name>
        <dbReference type="ChEBI" id="CHEBI:57692"/>
    </cofactor>
</comment>
<feature type="binding site" evidence="6">
    <location>
        <position position="183"/>
    </location>
    <ligand>
        <name>FAD</name>
        <dbReference type="ChEBI" id="CHEBI:57692"/>
    </ligand>
</feature>
<feature type="binding site" evidence="6">
    <location>
        <position position="341"/>
    </location>
    <ligand>
        <name>D-dopa</name>
        <dbReference type="ChEBI" id="CHEBI:149689"/>
    </ligand>
</feature>
<dbReference type="PROSITE" id="PS00677">
    <property type="entry name" value="DAO"/>
    <property type="match status" value="1"/>
</dbReference>
<dbReference type="InterPro" id="IPR006181">
    <property type="entry name" value="D-amino_acid_oxidase_CS"/>
</dbReference>
<dbReference type="Gene3D" id="3.30.9.10">
    <property type="entry name" value="D-Amino Acid Oxidase, subunit A, domain 2"/>
    <property type="match status" value="1"/>
</dbReference>
<dbReference type="InterPro" id="IPR023209">
    <property type="entry name" value="DAO"/>
</dbReference>
<comment type="caution">
    <text evidence="8">The sequence shown here is derived from an EMBL/GenBank/DDBJ whole genome shotgun (WGS) entry which is preliminary data.</text>
</comment>
<dbReference type="InterPro" id="IPR006076">
    <property type="entry name" value="FAD-dep_OxRdtase"/>
</dbReference>
<dbReference type="SUPFAM" id="SSF51971">
    <property type="entry name" value="Nucleotide-binding domain"/>
    <property type="match status" value="1"/>
</dbReference>
<evidence type="ECO:0000256" key="3">
    <source>
        <dbReference type="ARBA" id="ARBA00022630"/>
    </source>
</evidence>
<dbReference type="EMBL" id="MU863903">
    <property type="protein sequence ID" value="KAK4201793.1"/>
    <property type="molecule type" value="Genomic_DNA"/>
</dbReference>
<gene>
    <name evidence="8" type="ORF">QBC40DRAFT_338808</name>
</gene>
<dbReference type="AlphaFoldDB" id="A0AAN6XK49"/>
<dbReference type="GO" id="GO:0005737">
    <property type="term" value="C:cytoplasm"/>
    <property type="evidence" value="ECO:0007669"/>
    <property type="project" value="TreeGrafter"/>
</dbReference>
<keyword evidence="9" id="KW-1185">Reference proteome</keyword>
<name>A0AAN6XK49_9PEZI</name>
<dbReference type="PANTHER" id="PTHR11530">
    <property type="entry name" value="D-AMINO ACID OXIDASE"/>
    <property type="match status" value="1"/>
</dbReference>
<dbReference type="PIRSF" id="PIRSF000189">
    <property type="entry name" value="D-aa_oxidase"/>
    <property type="match status" value="1"/>
</dbReference>
<protein>
    <submittedName>
        <fullName evidence="8">D-amino-acid oxidase</fullName>
    </submittedName>
</protein>
<evidence type="ECO:0000256" key="6">
    <source>
        <dbReference type="PIRSR" id="PIRSR000189-1"/>
    </source>
</evidence>